<sequence>MAARSSRSTTKKRKSSSRRATSAKKPNTTPTIPTIPPGQRVWLLELPWGGLGGGAPAGVTYYKSLTAHAYVGTALPDPLEHYASKPYSYLRWLEDELNGSEGPGATAAPMTLRPEQRADVDAIVAAAQRQFRQVHLANDVGTGKTLVAVAAAKAIANMRGARTILVTVDRPARITIPSWRRTIAALGNEDLCDDDLRWIIMSSDSLGKLMARNGRPRLKVDVAVIDEAHQFRHASKRTSYMRRLTRMDGPHEKSPFVLTITATPGHHPGEWGYLSSLFAQVHGDPPARWADFGRTLAERGVPLETSYGKWTWTVEAKESLPMQQAAISDVRDILLRHDPPLMLTRSAPWGPPPFDVDLVELTPDQWRAYELEWGDFQREMHLARTGNNVARGLAALVRLRQKASMIRVEHTVAAAKAELQRGYQVLIATEMVSTAAHPVAELLEADGFPVARIYGSNPQAESERMRFQRGEAPVVVFNTPTAINLQAREQFADGTFATDTPRRGFFHQARYSGLLAEQTMGRAHRNHQVCAWSLLAAAGTIEERAGTVMLSRLIASATSTDADSSTFSEVARVFGIDWIPAVRLADELG</sequence>
<keyword evidence="3" id="KW-0378">Hydrolase</keyword>
<dbReference type="InterPro" id="IPR027417">
    <property type="entry name" value="P-loop_NTPase"/>
</dbReference>
<keyword evidence="3" id="KW-0347">Helicase</keyword>
<dbReference type="PROSITE" id="PS51192">
    <property type="entry name" value="HELICASE_ATP_BIND_1"/>
    <property type="match status" value="1"/>
</dbReference>
<dbReference type="EMBL" id="BAAAQG010000003">
    <property type="protein sequence ID" value="GAA1702291.1"/>
    <property type="molecule type" value="Genomic_DNA"/>
</dbReference>
<reference evidence="3 4" key="1">
    <citation type="journal article" date="2019" name="Int. J. Syst. Evol. Microbiol.">
        <title>The Global Catalogue of Microorganisms (GCM) 10K type strain sequencing project: providing services to taxonomists for standard genome sequencing and annotation.</title>
        <authorList>
            <consortium name="The Broad Institute Genomics Platform"/>
            <consortium name="The Broad Institute Genome Sequencing Center for Infectious Disease"/>
            <person name="Wu L."/>
            <person name="Ma J."/>
        </authorList>
    </citation>
    <scope>NUCLEOTIDE SEQUENCE [LARGE SCALE GENOMIC DNA]</scope>
    <source>
        <strain evidence="3 4">JCM 16002</strain>
    </source>
</reference>
<feature type="domain" description="Helicase ATP-binding" evidence="2">
    <location>
        <begin position="125"/>
        <end position="282"/>
    </location>
</feature>
<organism evidence="3 4">
    <name type="scientific">Dietzia cercidiphylli</name>
    <dbReference type="NCBI Taxonomy" id="498199"/>
    <lineage>
        <taxon>Bacteria</taxon>
        <taxon>Bacillati</taxon>
        <taxon>Actinomycetota</taxon>
        <taxon>Actinomycetes</taxon>
        <taxon>Mycobacteriales</taxon>
        <taxon>Dietziaceae</taxon>
        <taxon>Dietzia</taxon>
    </lineage>
</organism>
<protein>
    <submittedName>
        <fullName evidence="3">Helicase</fullName>
    </submittedName>
</protein>
<feature type="compositionally biased region" description="Low complexity" evidence="1">
    <location>
        <begin position="18"/>
        <end position="32"/>
    </location>
</feature>
<name>A0ABN2ICC3_9ACTN</name>
<gene>
    <name evidence="3" type="ORF">GCM10009831_09350</name>
</gene>
<evidence type="ECO:0000313" key="4">
    <source>
        <dbReference type="Proteomes" id="UP001500383"/>
    </source>
</evidence>
<keyword evidence="4" id="KW-1185">Reference proteome</keyword>
<dbReference type="Pfam" id="PF04851">
    <property type="entry name" value="ResIII"/>
    <property type="match status" value="1"/>
</dbReference>
<accession>A0ABN2ICC3</accession>
<keyword evidence="3" id="KW-0547">Nucleotide-binding</keyword>
<dbReference type="InterPro" id="IPR014001">
    <property type="entry name" value="Helicase_ATP-bd"/>
</dbReference>
<evidence type="ECO:0000313" key="3">
    <source>
        <dbReference type="EMBL" id="GAA1702291.1"/>
    </source>
</evidence>
<proteinExistence type="predicted"/>
<dbReference type="Proteomes" id="UP001500383">
    <property type="component" value="Unassembled WGS sequence"/>
</dbReference>
<evidence type="ECO:0000256" key="1">
    <source>
        <dbReference type="SAM" id="MobiDB-lite"/>
    </source>
</evidence>
<evidence type="ECO:0000259" key="2">
    <source>
        <dbReference type="PROSITE" id="PS51192"/>
    </source>
</evidence>
<dbReference type="GO" id="GO:0004386">
    <property type="term" value="F:helicase activity"/>
    <property type="evidence" value="ECO:0007669"/>
    <property type="project" value="UniProtKB-KW"/>
</dbReference>
<dbReference type="Gene3D" id="3.40.50.300">
    <property type="entry name" value="P-loop containing nucleotide triphosphate hydrolases"/>
    <property type="match status" value="2"/>
</dbReference>
<feature type="region of interest" description="Disordered" evidence="1">
    <location>
        <begin position="1"/>
        <end position="36"/>
    </location>
</feature>
<dbReference type="InterPro" id="IPR006935">
    <property type="entry name" value="Helicase/UvrB_N"/>
</dbReference>
<dbReference type="SMART" id="SM00487">
    <property type="entry name" value="DEXDc"/>
    <property type="match status" value="1"/>
</dbReference>
<dbReference type="SUPFAM" id="SSF52540">
    <property type="entry name" value="P-loop containing nucleoside triphosphate hydrolases"/>
    <property type="match status" value="1"/>
</dbReference>
<comment type="caution">
    <text evidence="3">The sequence shown here is derived from an EMBL/GenBank/DDBJ whole genome shotgun (WGS) entry which is preliminary data.</text>
</comment>
<keyword evidence="3" id="KW-0067">ATP-binding</keyword>